<dbReference type="PROSITE" id="PS00518">
    <property type="entry name" value="ZF_RING_1"/>
    <property type="match status" value="1"/>
</dbReference>
<dbReference type="PROSITE" id="PS50089">
    <property type="entry name" value="ZF_RING_2"/>
    <property type="match status" value="1"/>
</dbReference>
<feature type="domain" description="RING-type" evidence="10">
    <location>
        <begin position="35"/>
        <end position="75"/>
    </location>
</feature>
<evidence type="ECO:0000256" key="8">
    <source>
        <dbReference type="PROSITE-ProRule" id="PRU00175"/>
    </source>
</evidence>
<keyword evidence="7" id="KW-0862">Zinc</keyword>
<evidence type="ECO:0000313" key="12">
    <source>
        <dbReference type="Proteomes" id="UP000821837"/>
    </source>
</evidence>
<dbReference type="CDD" id="cd16531">
    <property type="entry name" value="RING-HC_RING1-like"/>
    <property type="match status" value="1"/>
</dbReference>
<comment type="caution">
    <text evidence="11">The sequence shown here is derived from an EMBL/GenBank/DDBJ whole genome shotgun (WGS) entry which is preliminary data.</text>
</comment>
<organism evidence="11 12">
    <name type="scientific">Rhipicephalus sanguineus</name>
    <name type="common">Brown dog tick</name>
    <name type="synonym">Ixodes sanguineus</name>
    <dbReference type="NCBI Taxonomy" id="34632"/>
    <lineage>
        <taxon>Eukaryota</taxon>
        <taxon>Metazoa</taxon>
        <taxon>Ecdysozoa</taxon>
        <taxon>Arthropoda</taxon>
        <taxon>Chelicerata</taxon>
        <taxon>Arachnida</taxon>
        <taxon>Acari</taxon>
        <taxon>Parasitiformes</taxon>
        <taxon>Ixodida</taxon>
        <taxon>Ixodoidea</taxon>
        <taxon>Ixodidae</taxon>
        <taxon>Rhipicephalinae</taxon>
        <taxon>Rhipicephalus</taxon>
        <taxon>Rhipicephalus</taxon>
    </lineage>
</organism>
<dbReference type="GO" id="GO:0000151">
    <property type="term" value="C:ubiquitin ligase complex"/>
    <property type="evidence" value="ECO:0007669"/>
    <property type="project" value="InterPro"/>
</dbReference>
<dbReference type="InterPro" id="IPR001841">
    <property type="entry name" value="Znf_RING"/>
</dbReference>
<dbReference type="InterPro" id="IPR013083">
    <property type="entry name" value="Znf_RING/FYVE/PHD"/>
</dbReference>
<sequence length="402" mass="43746">MATDRLRTPTISHAVIEDDTEVPLHEDSFQRDLRCPICLDSLKNAVATTECLHRFCEECITTALRKCNRECPVCRTKVTSRRSLRRDYSLDIIVATLTSKVSEEDVWQSVHASDTVSSQPCENLKGDVHNQASEQTIVAEEAAEQNGCGEETSGEPFATVAGNDAGSTAHSMASLEDEADLLPIAPSTLAQRRSSYEHQNKRPESPVSTGDSVACEGGGILSNLRRSEMPQDANACAGPAHDEIYGVNTRALPPPTDANNGAACCGPSTDGTTRDGVDANSVGASNCGPCTTFSDALLRSYRNLASMTLKPHVSMLLEDPESPTFYLSVSGHATIQHVSAYLSKRISPYDAGRDDRRPPMYRIYAANMMGDLIPLSHMMMLEDVVRNVKRPGELLEMYYAKN</sequence>
<evidence type="ECO:0000256" key="7">
    <source>
        <dbReference type="ARBA" id="ARBA00022833"/>
    </source>
</evidence>
<dbReference type="GO" id="GO:0003682">
    <property type="term" value="F:chromatin binding"/>
    <property type="evidence" value="ECO:0007669"/>
    <property type="project" value="TreeGrafter"/>
</dbReference>
<dbReference type="Proteomes" id="UP000821837">
    <property type="component" value="Chromosome 10"/>
</dbReference>
<accession>A0A9D4QDP2</accession>
<gene>
    <name evidence="11" type="ORF">HPB52_014800</name>
</gene>
<proteinExistence type="predicted"/>
<evidence type="ECO:0000256" key="5">
    <source>
        <dbReference type="ARBA" id="ARBA00022723"/>
    </source>
</evidence>
<dbReference type="OMA" id="NMMGDLI"/>
<evidence type="ECO:0000256" key="4">
    <source>
        <dbReference type="ARBA" id="ARBA00022679"/>
    </source>
</evidence>
<feature type="region of interest" description="Disordered" evidence="9">
    <location>
        <begin position="142"/>
        <end position="171"/>
    </location>
</feature>
<evidence type="ECO:0000256" key="3">
    <source>
        <dbReference type="ARBA" id="ARBA00012483"/>
    </source>
</evidence>
<dbReference type="VEuPathDB" id="VectorBase:RSAN_026425"/>
<evidence type="ECO:0000256" key="1">
    <source>
        <dbReference type="ARBA" id="ARBA00000900"/>
    </source>
</evidence>
<dbReference type="AlphaFoldDB" id="A0A9D4QDP2"/>
<evidence type="ECO:0000256" key="2">
    <source>
        <dbReference type="ARBA" id="ARBA00004906"/>
    </source>
</evidence>
<keyword evidence="6 8" id="KW-0863">Zinc-finger</keyword>
<keyword evidence="4" id="KW-0808">Transferase</keyword>
<name>A0A9D4QDP2_RHISA</name>
<dbReference type="Gene3D" id="3.30.40.10">
    <property type="entry name" value="Zinc/RING finger domain, C3HC4 (zinc finger)"/>
    <property type="match status" value="1"/>
</dbReference>
<dbReference type="InterPro" id="IPR043540">
    <property type="entry name" value="RING1/RING2"/>
</dbReference>
<dbReference type="GO" id="GO:0031519">
    <property type="term" value="C:PcG protein complex"/>
    <property type="evidence" value="ECO:0007669"/>
    <property type="project" value="TreeGrafter"/>
</dbReference>
<comment type="pathway">
    <text evidence="2">Protein modification; protein ubiquitination.</text>
</comment>
<dbReference type="InterPro" id="IPR017907">
    <property type="entry name" value="Znf_RING_CS"/>
</dbReference>
<evidence type="ECO:0000259" key="10">
    <source>
        <dbReference type="PROSITE" id="PS50089"/>
    </source>
</evidence>
<dbReference type="EMBL" id="JABSTV010001246">
    <property type="protein sequence ID" value="KAH7976505.1"/>
    <property type="molecule type" value="Genomic_DNA"/>
</dbReference>
<dbReference type="GO" id="GO:0061630">
    <property type="term" value="F:ubiquitin protein ligase activity"/>
    <property type="evidence" value="ECO:0007669"/>
    <property type="project" value="UniProtKB-EC"/>
</dbReference>
<feature type="region of interest" description="Disordered" evidence="9">
    <location>
        <begin position="190"/>
        <end position="215"/>
    </location>
</feature>
<evidence type="ECO:0000256" key="6">
    <source>
        <dbReference type="ARBA" id="ARBA00022771"/>
    </source>
</evidence>
<dbReference type="PANTHER" id="PTHR46076:SF3">
    <property type="entry name" value="E3 UBIQUITIN-PROTEIN LIGASE RING1"/>
    <property type="match status" value="1"/>
</dbReference>
<feature type="compositionally biased region" description="Basic and acidic residues" evidence="9">
    <location>
        <begin position="194"/>
        <end position="204"/>
    </location>
</feature>
<reference evidence="11" key="2">
    <citation type="submission" date="2021-09" db="EMBL/GenBank/DDBJ databases">
        <authorList>
            <person name="Jia N."/>
            <person name="Wang J."/>
            <person name="Shi W."/>
            <person name="Du L."/>
            <person name="Sun Y."/>
            <person name="Zhan W."/>
            <person name="Jiang J."/>
            <person name="Wang Q."/>
            <person name="Zhang B."/>
            <person name="Ji P."/>
            <person name="Sakyi L.B."/>
            <person name="Cui X."/>
            <person name="Yuan T."/>
            <person name="Jiang B."/>
            <person name="Yang W."/>
            <person name="Lam T.T.-Y."/>
            <person name="Chang Q."/>
            <person name="Ding S."/>
            <person name="Wang X."/>
            <person name="Zhu J."/>
            <person name="Ruan X."/>
            <person name="Zhao L."/>
            <person name="Wei J."/>
            <person name="Que T."/>
            <person name="Du C."/>
            <person name="Cheng J."/>
            <person name="Dai P."/>
            <person name="Han X."/>
            <person name="Huang E."/>
            <person name="Gao Y."/>
            <person name="Liu J."/>
            <person name="Shao H."/>
            <person name="Ye R."/>
            <person name="Li L."/>
            <person name="Wei W."/>
            <person name="Wang X."/>
            <person name="Wang C."/>
            <person name="Huo Q."/>
            <person name="Li W."/>
            <person name="Guo W."/>
            <person name="Chen H."/>
            <person name="Chen S."/>
            <person name="Zhou L."/>
            <person name="Zhou L."/>
            <person name="Ni X."/>
            <person name="Tian J."/>
            <person name="Zhou Y."/>
            <person name="Sheng Y."/>
            <person name="Liu T."/>
            <person name="Pan Y."/>
            <person name="Xia L."/>
            <person name="Li J."/>
            <person name="Zhao F."/>
            <person name="Cao W."/>
        </authorList>
    </citation>
    <scope>NUCLEOTIDE SEQUENCE</scope>
    <source>
        <strain evidence="11">Rsan-2018</strain>
        <tissue evidence="11">Larvae</tissue>
    </source>
</reference>
<dbReference type="SMART" id="SM00184">
    <property type="entry name" value="RING"/>
    <property type="match status" value="1"/>
</dbReference>
<evidence type="ECO:0000313" key="11">
    <source>
        <dbReference type="EMBL" id="KAH7976505.1"/>
    </source>
</evidence>
<dbReference type="Gene3D" id="3.10.20.90">
    <property type="entry name" value="Phosphatidylinositol 3-kinase Catalytic Subunit, Chain A, domain 1"/>
    <property type="match status" value="1"/>
</dbReference>
<dbReference type="SUPFAM" id="SSF57850">
    <property type="entry name" value="RING/U-box"/>
    <property type="match status" value="1"/>
</dbReference>
<keyword evidence="5" id="KW-0479">Metal-binding</keyword>
<dbReference type="OrthoDB" id="6512558at2759"/>
<keyword evidence="12" id="KW-1185">Reference proteome</keyword>
<dbReference type="Pfam" id="PF13923">
    <property type="entry name" value="zf-C3HC4_2"/>
    <property type="match status" value="1"/>
</dbReference>
<dbReference type="EC" id="2.3.2.27" evidence="3"/>
<comment type="catalytic activity">
    <reaction evidence="1">
        <text>S-ubiquitinyl-[E2 ubiquitin-conjugating enzyme]-L-cysteine + [acceptor protein]-L-lysine = [E2 ubiquitin-conjugating enzyme]-L-cysteine + N(6)-ubiquitinyl-[acceptor protein]-L-lysine.</text>
        <dbReference type="EC" id="2.3.2.27"/>
    </reaction>
</comment>
<dbReference type="PANTHER" id="PTHR46076">
    <property type="entry name" value="E3 UBIQUITIN-PROTEIN LIGASE RING1 / RING 2 FAMILY MEMBER"/>
    <property type="match status" value="1"/>
</dbReference>
<dbReference type="GO" id="GO:0008270">
    <property type="term" value="F:zinc ion binding"/>
    <property type="evidence" value="ECO:0007669"/>
    <property type="project" value="UniProtKB-KW"/>
</dbReference>
<protein>
    <recommendedName>
        <fullName evidence="3">RING-type E3 ubiquitin transferase</fullName>
        <ecNumber evidence="3">2.3.2.27</ecNumber>
    </recommendedName>
</protein>
<reference evidence="11" key="1">
    <citation type="journal article" date="2020" name="Cell">
        <title>Large-Scale Comparative Analyses of Tick Genomes Elucidate Their Genetic Diversity and Vector Capacities.</title>
        <authorList>
            <consortium name="Tick Genome and Microbiome Consortium (TIGMIC)"/>
            <person name="Jia N."/>
            <person name="Wang J."/>
            <person name="Shi W."/>
            <person name="Du L."/>
            <person name="Sun Y."/>
            <person name="Zhan W."/>
            <person name="Jiang J.F."/>
            <person name="Wang Q."/>
            <person name="Zhang B."/>
            <person name="Ji P."/>
            <person name="Bell-Sakyi L."/>
            <person name="Cui X.M."/>
            <person name="Yuan T.T."/>
            <person name="Jiang B.G."/>
            <person name="Yang W.F."/>
            <person name="Lam T.T."/>
            <person name="Chang Q.C."/>
            <person name="Ding S.J."/>
            <person name="Wang X.J."/>
            <person name="Zhu J.G."/>
            <person name="Ruan X.D."/>
            <person name="Zhao L."/>
            <person name="Wei J.T."/>
            <person name="Ye R.Z."/>
            <person name="Que T.C."/>
            <person name="Du C.H."/>
            <person name="Zhou Y.H."/>
            <person name="Cheng J.X."/>
            <person name="Dai P.F."/>
            <person name="Guo W.B."/>
            <person name="Han X.H."/>
            <person name="Huang E.J."/>
            <person name="Li L.F."/>
            <person name="Wei W."/>
            <person name="Gao Y.C."/>
            <person name="Liu J.Z."/>
            <person name="Shao H.Z."/>
            <person name="Wang X."/>
            <person name="Wang C.C."/>
            <person name="Yang T.C."/>
            <person name="Huo Q.B."/>
            <person name="Li W."/>
            <person name="Chen H.Y."/>
            <person name="Chen S.E."/>
            <person name="Zhou L.G."/>
            <person name="Ni X.B."/>
            <person name="Tian J.H."/>
            <person name="Sheng Y."/>
            <person name="Liu T."/>
            <person name="Pan Y.S."/>
            <person name="Xia L.Y."/>
            <person name="Li J."/>
            <person name="Zhao F."/>
            <person name="Cao W.C."/>
        </authorList>
    </citation>
    <scope>NUCLEOTIDE SEQUENCE</scope>
    <source>
        <strain evidence="11">Rsan-2018</strain>
    </source>
</reference>
<evidence type="ECO:0000256" key="9">
    <source>
        <dbReference type="SAM" id="MobiDB-lite"/>
    </source>
</evidence>